<feature type="compositionally biased region" description="Basic and acidic residues" evidence="1">
    <location>
        <begin position="277"/>
        <end position="292"/>
    </location>
</feature>
<sequence>MPVYTVESDDDVEMSLPQPIFEVIRAPELSSWDHAALIQRIREWERYVEKMCHRCTTTGKTYENVVATVKGCVKRKMLKNMTPYVLKKPAVDVIDVAIMGALKMDLSTDDCDARVFRYYEDFNGIIEDNGRQGLIGTDNTTDAGYKSRMKTRWRLLVENLQPPVLKAQITRLLDSERRDCKSDGVALFDLLLEHAKVQQRFHRMSPDYTRRLQSQIESPRRPAMPEPRPSRRAQRHQQLSRLPPPVRHNRLGLCLRMGAWYERVHTGLKTAQQATDAQKEANRTRYQAEKEQRTQAFRSKAARTVVLDLELVTIAGCVSLRSVPCLILEDDGDEFLLGKDALKRLGIVVDQSLAQLADSTLLTDEGGEFPVGAELPDKASTLITTLDQLLEQAVANGLPQEHVVAVRELLELFLDIWRAGVGAGRAANVEPLRATLRVDAKPYRSPPRKYALLQAEFIRKYVRSLVADGLMEKNNATRWACAVVPVRKLGSRDKFRLTIEYRPVNRQTIPIAGVMPSAAVVMKVLLGQRVFARFDLTQGFWQLPLHPDSQELFSFVTP</sequence>
<reference evidence="2" key="1">
    <citation type="submission" date="2023-04" db="EMBL/GenBank/DDBJ databases">
        <title>Phytophthora fragariaefolia NBRC 109709.</title>
        <authorList>
            <person name="Ichikawa N."/>
            <person name="Sato H."/>
            <person name="Tonouchi N."/>
        </authorList>
    </citation>
    <scope>NUCLEOTIDE SEQUENCE</scope>
    <source>
        <strain evidence="2">NBRC 109709</strain>
    </source>
</reference>
<accession>A0A9W6Y9T4</accession>
<evidence type="ECO:0000256" key="1">
    <source>
        <dbReference type="SAM" id="MobiDB-lite"/>
    </source>
</evidence>
<dbReference type="OrthoDB" id="125475at2759"/>
<dbReference type="Proteomes" id="UP001165121">
    <property type="component" value="Unassembled WGS sequence"/>
</dbReference>
<dbReference type="SUPFAM" id="SSF56672">
    <property type="entry name" value="DNA/RNA polymerases"/>
    <property type="match status" value="1"/>
</dbReference>
<dbReference type="InterPro" id="IPR043502">
    <property type="entry name" value="DNA/RNA_pol_sf"/>
</dbReference>
<comment type="caution">
    <text evidence="2">The sequence shown here is derived from an EMBL/GenBank/DDBJ whole genome shotgun (WGS) entry which is preliminary data.</text>
</comment>
<dbReference type="Gene3D" id="3.30.70.270">
    <property type="match status" value="1"/>
</dbReference>
<gene>
    <name evidence="2" type="ORF">Pfra01_002390000</name>
</gene>
<keyword evidence="3" id="KW-1185">Reference proteome</keyword>
<dbReference type="InterPro" id="IPR051320">
    <property type="entry name" value="Viral_Replic_Matur_Polypro"/>
</dbReference>
<evidence type="ECO:0000313" key="2">
    <source>
        <dbReference type="EMBL" id="GMF56366.1"/>
    </source>
</evidence>
<dbReference type="EMBL" id="BSXT01003977">
    <property type="protein sequence ID" value="GMF56366.1"/>
    <property type="molecule type" value="Genomic_DNA"/>
</dbReference>
<dbReference type="PANTHER" id="PTHR33064:SF37">
    <property type="entry name" value="RIBONUCLEASE H"/>
    <property type="match status" value="1"/>
</dbReference>
<feature type="region of interest" description="Disordered" evidence="1">
    <location>
        <begin position="207"/>
        <end position="245"/>
    </location>
</feature>
<evidence type="ECO:0000313" key="3">
    <source>
        <dbReference type="Proteomes" id="UP001165121"/>
    </source>
</evidence>
<dbReference type="PANTHER" id="PTHR33064">
    <property type="entry name" value="POL PROTEIN"/>
    <property type="match status" value="1"/>
</dbReference>
<dbReference type="InterPro" id="IPR043128">
    <property type="entry name" value="Rev_trsase/Diguanyl_cyclase"/>
</dbReference>
<organism evidence="2 3">
    <name type="scientific">Phytophthora fragariaefolia</name>
    <dbReference type="NCBI Taxonomy" id="1490495"/>
    <lineage>
        <taxon>Eukaryota</taxon>
        <taxon>Sar</taxon>
        <taxon>Stramenopiles</taxon>
        <taxon>Oomycota</taxon>
        <taxon>Peronosporomycetes</taxon>
        <taxon>Peronosporales</taxon>
        <taxon>Peronosporaceae</taxon>
        <taxon>Phytophthora</taxon>
    </lineage>
</organism>
<dbReference type="Gene3D" id="3.10.10.10">
    <property type="entry name" value="HIV Type 1 Reverse Transcriptase, subunit A, domain 1"/>
    <property type="match status" value="1"/>
</dbReference>
<protein>
    <submittedName>
        <fullName evidence="2">Unnamed protein product</fullName>
    </submittedName>
</protein>
<feature type="region of interest" description="Disordered" evidence="1">
    <location>
        <begin position="273"/>
        <end position="292"/>
    </location>
</feature>
<name>A0A9W6Y9T4_9STRA</name>
<proteinExistence type="predicted"/>
<dbReference type="AlphaFoldDB" id="A0A9W6Y9T4"/>